<feature type="compositionally biased region" description="Polar residues" evidence="7">
    <location>
        <begin position="14"/>
        <end position="26"/>
    </location>
</feature>
<sequence>MESTLQRDEKHLAENTSPSNNSINHVGSTEEVDLATVPNPTSKLQRFANRLEAAAGIEARGIERVPESERERKYAVKDYLYMAMIWFSANCTANNMAVGILGPIAYDLGFVDAMICCLFGTILGSYLTAYISTFGPVSGNRTLVIARYTIGWWPSKLCVLLNLVIELGYGVVDTIVAGLILSVVNGSGMSVIVGIVIAALISWMVSTFGIKFFNMFERYTWIPQVCILFIFVSVASPHFDTTTPSAATCTILIGNRLSYVFLSASGPLGWSAAAADFYVYFPLL</sequence>
<dbReference type="GO" id="GO:0005886">
    <property type="term" value="C:plasma membrane"/>
    <property type="evidence" value="ECO:0007669"/>
    <property type="project" value="TreeGrafter"/>
</dbReference>
<comment type="caution">
    <text evidence="9">The sequence shown here is derived from an EMBL/GenBank/DDBJ whole genome shotgun (WGS) entry which is preliminary data.</text>
</comment>
<dbReference type="GO" id="GO:0000329">
    <property type="term" value="C:fungal-type vacuole membrane"/>
    <property type="evidence" value="ECO:0007669"/>
    <property type="project" value="TreeGrafter"/>
</dbReference>
<evidence type="ECO:0000256" key="8">
    <source>
        <dbReference type="SAM" id="Phobius"/>
    </source>
</evidence>
<name>A0A8H4RXQ4_9HELO</name>
<protein>
    <submittedName>
        <fullName evidence="9">Uncharacterized protein</fullName>
    </submittedName>
</protein>
<dbReference type="Proteomes" id="UP000566819">
    <property type="component" value="Unassembled WGS sequence"/>
</dbReference>
<evidence type="ECO:0000256" key="3">
    <source>
        <dbReference type="ARBA" id="ARBA00022448"/>
    </source>
</evidence>
<feature type="transmembrane region" description="Helical" evidence="8">
    <location>
        <begin position="259"/>
        <end position="281"/>
    </location>
</feature>
<reference evidence="9 10" key="1">
    <citation type="submission" date="2020-03" db="EMBL/GenBank/DDBJ databases">
        <title>Draft Genome Sequence of Cudoniella acicularis.</title>
        <authorList>
            <person name="Buettner E."/>
            <person name="Kellner H."/>
        </authorList>
    </citation>
    <scope>NUCLEOTIDE SEQUENCE [LARGE SCALE GENOMIC DNA]</scope>
    <source>
        <strain evidence="9 10">DSM 108380</strain>
    </source>
</reference>
<dbReference type="PANTHER" id="PTHR31806">
    <property type="entry name" value="PURINE-CYTOSINE PERMEASE FCY2-RELATED"/>
    <property type="match status" value="1"/>
</dbReference>
<evidence type="ECO:0000256" key="1">
    <source>
        <dbReference type="ARBA" id="ARBA00004141"/>
    </source>
</evidence>
<organism evidence="9 10">
    <name type="scientific">Cudoniella acicularis</name>
    <dbReference type="NCBI Taxonomy" id="354080"/>
    <lineage>
        <taxon>Eukaryota</taxon>
        <taxon>Fungi</taxon>
        <taxon>Dikarya</taxon>
        <taxon>Ascomycota</taxon>
        <taxon>Pezizomycotina</taxon>
        <taxon>Leotiomycetes</taxon>
        <taxon>Helotiales</taxon>
        <taxon>Tricladiaceae</taxon>
        <taxon>Cudoniella</taxon>
    </lineage>
</organism>
<dbReference type="InterPro" id="IPR001248">
    <property type="entry name" value="Pur-cyt_permease"/>
</dbReference>
<keyword evidence="3" id="KW-0813">Transport</keyword>
<dbReference type="OrthoDB" id="2116389at2759"/>
<dbReference type="EMBL" id="JAAMPI010000024">
    <property type="protein sequence ID" value="KAF4637396.1"/>
    <property type="molecule type" value="Genomic_DNA"/>
</dbReference>
<keyword evidence="4 8" id="KW-0812">Transmembrane</keyword>
<evidence type="ECO:0000313" key="10">
    <source>
        <dbReference type="Proteomes" id="UP000566819"/>
    </source>
</evidence>
<keyword evidence="5 8" id="KW-1133">Transmembrane helix</keyword>
<gene>
    <name evidence="9" type="ORF">G7Y89_g698</name>
</gene>
<feature type="transmembrane region" description="Helical" evidence="8">
    <location>
        <begin position="221"/>
        <end position="239"/>
    </location>
</feature>
<comment type="similarity">
    <text evidence="2">Belongs to the purine-cytosine permease (2.A.39) family.</text>
</comment>
<evidence type="ECO:0000256" key="7">
    <source>
        <dbReference type="SAM" id="MobiDB-lite"/>
    </source>
</evidence>
<feature type="transmembrane region" description="Helical" evidence="8">
    <location>
        <begin position="79"/>
        <end position="102"/>
    </location>
</feature>
<proteinExistence type="inferred from homology"/>
<dbReference type="GO" id="GO:0022857">
    <property type="term" value="F:transmembrane transporter activity"/>
    <property type="evidence" value="ECO:0007669"/>
    <property type="project" value="InterPro"/>
</dbReference>
<evidence type="ECO:0000256" key="4">
    <source>
        <dbReference type="ARBA" id="ARBA00022692"/>
    </source>
</evidence>
<dbReference type="Pfam" id="PF02133">
    <property type="entry name" value="Transp_cyt_pur"/>
    <property type="match status" value="1"/>
</dbReference>
<feature type="transmembrane region" description="Helical" evidence="8">
    <location>
        <begin position="157"/>
        <end position="181"/>
    </location>
</feature>
<dbReference type="AlphaFoldDB" id="A0A8H4RXQ4"/>
<comment type="subcellular location">
    <subcellularLocation>
        <location evidence="1">Membrane</location>
        <topology evidence="1">Multi-pass membrane protein</topology>
    </subcellularLocation>
</comment>
<evidence type="ECO:0000256" key="2">
    <source>
        <dbReference type="ARBA" id="ARBA00008974"/>
    </source>
</evidence>
<keyword evidence="10" id="KW-1185">Reference proteome</keyword>
<dbReference type="Gene3D" id="1.10.4160.10">
    <property type="entry name" value="Hydantoin permease"/>
    <property type="match status" value="1"/>
</dbReference>
<accession>A0A8H4RXQ4</accession>
<evidence type="ECO:0000256" key="5">
    <source>
        <dbReference type="ARBA" id="ARBA00022989"/>
    </source>
</evidence>
<dbReference type="PANTHER" id="PTHR31806:SF8">
    <property type="entry name" value="TRANSPORTER, PUTATIVE (AFU_ORTHOLOGUE AFUA_2G03000)-RELATED"/>
    <property type="match status" value="1"/>
</dbReference>
<keyword evidence="6 8" id="KW-0472">Membrane</keyword>
<evidence type="ECO:0000313" key="9">
    <source>
        <dbReference type="EMBL" id="KAF4637396.1"/>
    </source>
</evidence>
<evidence type="ECO:0000256" key="6">
    <source>
        <dbReference type="ARBA" id="ARBA00023136"/>
    </source>
</evidence>
<dbReference type="InterPro" id="IPR026030">
    <property type="entry name" value="Pur-cyt_permease_Fcy2/21/22"/>
</dbReference>
<feature type="transmembrane region" description="Helical" evidence="8">
    <location>
        <begin position="187"/>
        <end position="209"/>
    </location>
</feature>
<feature type="region of interest" description="Disordered" evidence="7">
    <location>
        <begin position="1"/>
        <end position="26"/>
    </location>
</feature>
<feature type="compositionally biased region" description="Basic and acidic residues" evidence="7">
    <location>
        <begin position="1"/>
        <end position="13"/>
    </location>
</feature>
<feature type="transmembrane region" description="Helical" evidence="8">
    <location>
        <begin position="108"/>
        <end position="131"/>
    </location>
</feature>